<keyword evidence="3" id="KW-0012">Acyltransferase</keyword>
<dbReference type="PANTHER" id="PTHR23028">
    <property type="entry name" value="ACETYLTRANSFERASE"/>
    <property type="match status" value="1"/>
</dbReference>
<dbReference type="EMBL" id="JALHLE010000023">
    <property type="protein sequence ID" value="MCJ2179786.1"/>
    <property type="molecule type" value="Genomic_DNA"/>
</dbReference>
<protein>
    <submittedName>
        <fullName evidence="3">Acyltransferase</fullName>
    </submittedName>
</protein>
<feature type="transmembrane region" description="Helical" evidence="1">
    <location>
        <begin position="187"/>
        <end position="215"/>
    </location>
</feature>
<reference evidence="3" key="1">
    <citation type="submission" date="2022-03" db="EMBL/GenBank/DDBJ databases">
        <title>Identification of a novel bacterium isolated from mangrove sediments.</title>
        <authorList>
            <person name="Pan X."/>
        </authorList>
    </citation>
    <scope>NUCLEOTIDE SEQUENCE</scope>
    <source>
        <strain evidence="3">B2580</strain>
    </source>
</reference>
<organism evidence="3 4">
    <name type="scientific">Novosphingobium album</name>
    <name type="common">ex Hu et al. 2023</name>
    <dbReference type="NCBI Taxonomy" id="2930093"/>
    <lineage>
        <taxon>Bacteria</taxon>
        <taxon>Pseudomonadati</taxon>
        <taxon>Pseudomonadota</taxon>
        <taxon>Alphaproteobacteria</taxon>
        <taxon>Sphingomonadales</taxon>
        <taxon>Sphingomonadaceae</taxon>
        <taxon>Novosphingobium</taxon>
    </lineage>
</organism>
<keyword evidence="1" id="KW-1133">Transmembrane helix</keyword>
<keyword evidence="1" id="KW-0472">Membrane</keyword>
<accession>A0ABT0B414</accession>
<keyword evidence="3" id="KW-0808">Transferase</keyword>
<dbReference type="Pfam" id="PF01757">
    <property type="entry name" value="Acyl_transf_3"/>
    <property type="match status" value="1"/>
</dbReference>
<feature type="transmembrane region" description="Helical" evidence="1">
    <location>
        <begin position="20"/>
        <end position="37"/>
    </location>
</feature>
<feature type="transmembrane region" description="Helical" evidence="1">
    <location>
        <begin position="227"/>
        <end position="248"/>
    </location>
</feature>
<feature type="transmembrane region" description="Helical" evidence="1">
    <location>
        <begin position="95"/>
        <end position="113"/>
    </location>
</feature>
<keyword evidence="1" id="KW-0812">Transmembrane</keyword>
<dbReference type="InterPro" id="IPR050879">
    <property type="entry name" value="Acyltransferase_3"/>
</dbReference>
<feature type="transmembrane region" description="Helical" evidence="1">
    <location>
        <begin position="306"/>
        <end position="323"/>
    </location>
</feature>
<dbReference type="Proteomes" id="UP001162880">
    <property type="component" value="Unassembled WGS sequence"/>
</dbReference>
<gene>
    <name evidence="3" type="ORF">MTR64_14530</name>
</gene>
<evidence type="ECO:0000313" key="4">
    <source>
        <dbReference type="Proteomes" id="UP001162880"/>
    </source>
</evidence>
<comment type="caution">
    <text evidence="3">The sequence shown here is derived from an EMBL/GenBank/DDBJ whole genome shotgun (WGS) entry which is preliminary data.</text>
</comment>
<name>A0ABT0B414_9SPHN</name>
<dbReference type="RefSeq" id="WP_243994873.1">
    <property type="nucleotide sequence ID" value="NZ_JALHLE010000023.1"/>
</dbReference>
<sequence>MNENAINSRLPRAFSIYLDLIRFLSALAVLADHFLSYPFGRPSPQTDLGIFDRFTVYGQPAVITFFVLSGYVIGYVVDKKERNALIYTVSRLTRLYSVVFVAIIITFILDTVGREYFSDFYSIQKVLWHDPTFSGYVSSLLFVNEYRAFPWAGLGPGSNGVFWSLSFEATYYLCAGLVLFAPRVYAVIAVLFIAVLSGPTITALAPVWIAGYFLYCQREKLRVPIPVTAFLVSAVAIVVIPQLDNYLPSADFLPWGRGAFPRPIVEDYLIAAFFSLHLVSAYQIFKNYRYNIGRLESLIRHFSAQTFPLYAIHFPVLCIFSAMNPYHHWSLYGVLFTLVPLFAITEISTRISNSLRDFARSWALLKFDKASSVIRTS</sequence>
<feature type="transmembrane region" description="Helical" evidence="1">
    <location>
        <begin position="57"/>
        <end position="74"/>
    </location>
</feature>
<feature type="transmembrane region" description="Helical" evidence="1">
    <location>
        <begin position="268"/>
        <end position="285"/>
    </location>
</feature>
<proteinExistence type="predicted"/>
<evidence type="ECO:0000256" key="1">
    <source>
        <dbReference type="SAM" id="Phobius"/>
    </source>
</evidence>
<keyword evidence="4" id="KW-1185">Reference proteome</keyword>
<evidence type="ECO:0000313" key="3">
    <source>
        <dbReference type="EMBL" id="MCJ2179786.1"/>
    </source>
</evidence>
<evidence type="ECO:0000259" key="2">
    <source>
        <dbReference type="Pfam" id="PF01757"/>
    </source>
</evidence>
<dbReference type="InterPro" id="IPR002656">
    <property type="entry name" value="Acyl_transf_3_dom"/>
</dbReference>
<dbReference type="GO" id="GO:0016746">
    <property type="term" value="F:acyltransferase activity"/>
    <property type="evidence" value="ECO:0007669"/>
    <property type="project" value="UniProtKB-KW"/>
</dbReference>
<feature type="transmembrane region" description="Helical" evidence="1">
    <location>
        <begin position="329"/>
        <end position="347"/>
    </location>
</feature>
<feature type="domain" description="Acyltransferase 3" evidence="2">
    <location>
        <begin position="16"/>
        <end position="339"/>
    </location>
</feature>